<dbReference type="SUPFAM" id="SSF53850">
    <property type="entry name" value="Periplasmic binding protein-like II"/>
    <property type="match status" value="1"/>
</dbReference>
<dbReference type="Proteomes" id="UP000314251">
    <property type="component" value="Unassembled WGS sequence"/>
</dbReference>
<gene>
    <name evidence="1" type="ORF">FH607_022725</name>
</gene>
<dbReference type="RefSeq" id="WP_139671746.1">
    <property type="nucleotide sequence ID" value="NZ_VDLY02000016.1"/>
</dbReference>
<reference evidence="1" key="1">
    <citation type="submission" date="2019-10" db="EMBL/GenBank/DDBJ databases">
        <title>Nonomuraea sp. nov., isolated from Phyllanthus amarus.</title>
        <authorList>
            <person name="Klykleung N."/>
            <person name="Tanasupawat S."/>
        </authorList>
    </citation>
    <scope>NUCLEOTIDE SEQUENCE [LARGE SCALE GENOMIC DNA]</scope>
    <source>
        <strain evidence="1">3MP-10</strain>
    </source>
</reference>
<sequence length="547" mass="58865">MTQLSRRRFLGGVGTALGGIALAGPLSACGGGGGGAARSDAPFDIPTFREPPRPALEPAFVAEHEAMCDVYVGQPAEYRATYEGRPLSGGEISTFQFTWGNPPTDVSGDPYWRELNDRLGGTIRTTFVPAAQYGDKLATTLASGNVPDLVFVDDNSPVALQAIRDGTFADLSETLSGDNVLEWPNLAARREAVWRSSLRDGRIVTVPSPVHPLSFFPLIRLDIVERIGGNPAPGDAEELFALLAEAASVREAHGLPVHGIALYDDALQTTVEAMYRVGCDWQLTDAGGFVHKVETEAYRESLAFLARCWEADVFNPDALGGTKPEGPAANAVFHPTAWSDSVGGGGLHTAETDTEGVRLDFLDLKGFDGGECRWERNLPHGRSIAVSSRAAGDADRLREILNVLDYLSAPWGSEERLFVDSGIEGTHWEMRDGLVTPTEPPSTQYTWVSAGDPVYTLAPQSEPWAESFFRVASRAAEQSVPKDTVGLTSPTLASKGTQLNAALLDQQNAVVSGRASLTDFDDFVDSWLGQGGEQIRREYDEARQARG</sequence>
<protein>
    <recommendedName>
        <fullName evidence="3">Extracellular solute-binding protein</fullName>
    </recommendedName>
</protein>
<name>A0A5N5ZZJ3_9ACTN</name>
<dbReference type="EMBL" id="VDLY02000016">
    <property type="protein sequence ID" value="KAB8161901.1"/>
    <property type="molecule type" value="Genomic_DNA"/>
</dbReference>
<accession>A0A5N5ZZJ3</accession>
<dbReference type="InterPro" id="IPR006311">
    <property type="entry name" value="TAT_signal"/>
</dbReference>
<comment type="caution">
    <text evidence="1">The sequence shown here is derived from an EMBL/GenBank/DDBJ whole genome shotgun (WGS) entry which is preliminary data.</text>
</comment>
<dbReference type="Gene3D" id="3.40.190.10">
    <property type="entry name" value="Periplasmic binding protein-like II"/>
    <property type="match status" value="2"/>
</dbReference>
<evidence type="ECO:0000313" key="1">
    <source>
        <dbReference type="EMBL" id="KAB8161901.1"/>
    </source>
</evidence>
<organism evidence="1 2">
    <name type="scientific">Streptomyces mimosae</name>
    <dbReference type="NCBI Taxonomy" id="2586635"/>
    <lineage>
        <taxon>Bacteria</taxon>
        <taxon>Bacillati</taxon>
        <taxon>Actinomycetota</taxon>
        <taxon>Actinomycetes</taxon>
        <taxon>Kitasatosporales</taxon>
        <taxon>Streptomycetaceae</taxon>
        <taxon>Streptomyces</taxon>
    </lineage>
</organism>
<dbReference type="OrthoDB" id="2513152at2"/>
<dbReference type="PROSITE" id="PS51318">
    <property type="entry name" value="TAT"/>
    <property type="match status" value="1"/>
</dbReference>
<evidence type="ECO:0008006" key="3">
    <source>
        <dbReference type="Google" id="ProtNLM"/>
    </source>
</evidence>
<proteinExistence type="predicted"/>
<keyword evidence="2" id="KW-1185">Reference proteome</keyword>
<dbReference type="AlphaFoldDB" id="A0A5N5ZZJ3"/>
<evidence type="ECO:0000313" key="2">
    <source>
        <dbReference type="Proteomes" id="UP000314251"/>
    </source>
</evidence>